<protein>
    <recommendedName>
        <fullName evidence="4">DUF4829 domain-containing protein</fullName>
    </recommendedName>
</protein>
<reference evidence="2 3" key="1">
    <citation type="submission" date="2015-08" db="EMBL/GenBank/DDBJ databases">
        <title>Draft genome sequence of cellulolytic and xylanolytic Paenibacillus sp. A59, isolated from a decaying forest soil from Patagonia, Argentina.</title>
        <authorList>
            <person name="Ghio S."/>
            <person name="Caceres A.M."/>
            <person name="Talia P."/>
            <person name="Grasso D."/>
            <person name="Campos E."/>
        </authorList>
    </citation>
    <scope>NUCLEOTIDE SEQUENCE [LARGE SCALE GENOMIC DNA]</scope>
    <source>
        <strain evidence="2 3">A59</strain>
    </source>
</reference>
<dbReference type="PATRIC" id="fig|1705561.3.peg.1469"/>
<keyword evidence="1" id="KW-0732">Signal</keyword>
<dbReference type="OrthoDB" id="2650525at2"/>
<dbReference type="RefSeq" id="WP_053780327.1">
    <property type="nucleotide sequence ID" value="NZ_LITU01000050.1"/>
</dbReference>
<organism evidence="2 3">
    <name type="scientific">Paenibacillus xylanivorans</name>
    <dbReference type="NCBI Taxonomy" id="1705561"/>
    <lineage>
        <taxon>Bacteria</taxon>
        <taxon>Bacillati</taxon>
        <taxon>Bacillota</taxon>
        <taxon>Bacilli</taxon>
        <taxon>Bacillales</taxon>
        <taxon>Paenibacillaceae</taxon>
        <taxon>Paenibacillus</taxon>
    </lineage>
</organism>
<gene>
    <name evidence="2" type="ORF">AMS66_08190</name>
</gene>
<sequence>MKKLTVLSLLFLFLIACQDKTTHEAVQKPTIPVTESVTDEVIEQKDDESEAPKEDKGIPPVYLDETKYTGDELEIVKLMNVRMRYIWEEDEKGYMSLFDPQSPVSGMPVSKVRKVISMSKIKIREQKKLYEALVMVTELRENGEEFGPSMVFWKKKADGDAAKWIFADID</sequence>
<proteinExistence type="predicted"/>
<evidence type="ECO:0000313" key="2">
    <source>
        <dbReference type="EMBL" id="KOY16846.1"/>
    </source>
</evidence>
<keyword evidence="3" id="KW-1185">Reference proteome</keyword>
<comment type="caution">
    <text evidence="2">The sequence shown here is derived from an EMBL/GenBank/DDBJ whole genome shotgun (WGS) entry which is preliminary data.</text>
</comment>
<accession>A0A0M9BRG9</accession>
<feature type="signal peptide" evidence="1">
    <location>
        <begin position="1"/>
        <end position="18"/>
    </location>
</feature>
<evidence type="ECO:0000313" key="3">
    <source>
        <dbReference type="Proteomes" id="UP000037688"/>
    </source>
</evidence>
<name>A0A0M9BRG9_9BACL</name>
<dbReference type="PROSITE" id="PS51257">
    <property type="entry name" value="PROKAR_LIPOPROTEIN"/>
    <property type="match status" value="1"/>
</dbReference>
<evidence type="ECO:0000256" key="1">
    <source>
        <dbReference type="SAM" id="SignalP"/>
    </source>
</evidence>
<dbReference type="Proteomes" id="UP000037688">
    <property type="component" value="Unassembled WGS sequence"/>
</dbReference>
<feature type="chain" id="PRO_5039232978" description="DUF4829 domain-containing protein" evidence="1">
    <location>
        <begin position="19"/>
        <end position="170"/>
    </location>
</feature>
<dbReference type="AlphaFoldDB" id="A0A0M9BRG9"/>
<evidence type="ECO:0008006" key="4">
    <source>
        <dbReference type="Google" id="ProtNLM"/>
    </source>
</evidence>
<dbReference type="EMBL" id="LITU01000050">
    <property type="protein sequence ID" value="KOY16846.1"/>
    <property type="molecule type" value="Genomic_DNA"/>
</dbReference>